<dbReference type="PROSITE" id="PS50071">
    <property type="entry name" value="HOMEOBOX_2"/>
    <property type="match status" value="1"/>
</dbReference>
<feature type="domain" description="Homeobox" evidence="9">
    <location>
        <begin position="47"/>
        <end position="107"/>
    </location>
</feature>
<evidence type="ECO:0000256" key="6">
    <source>
        <dbReference type="PROSITE-ProRule" id="PRU00108"/>
    </source>
</evidence>
<evidence type="ECO:0000256" key="3">
    <source>
        <dbReference type="ARBA" id="ARBA00023125"/>
    </source>
</evidence>
<keyword evidence="5 6" id="KW-0539">Nucleus</keyword>
<feature type="compositionally biased region" description="Polar residues" evidence="8">
    <location>
        <begin position="139"/>
        <end position="171"/>
    </location>
</feature>
<keyword evidence="11" id="KW-1185">Reference proteome</keyword>
<feature type="compositionally biased region" description="Polar residues" evidence="8">
    <location>
        <begin position="644"/>
        <end position="658"/>
    </location>
</feature>
<keyword evidence="4 6" id="KW-0371">Homeobox</keyword>
<evidence type="ECO:0000256" key="5">
    <source>
        <dbReference type="ARBA" id="ARBA00023242"/>
    </source>
</evidence>
<feature type="compositionally biased region" description="Low complexity" evidence="8">
    <location>
        <begin position="349"/>
        <end position="361"/>
    </location>
</feature>
<keyword evidence="3 6" id="KW-0238">DNA-binding</keyword>
<feature type="compositionally biased region" description="Basic and acidic residues" evidence="8">
    <location>
        <begin position="109"/>
        <end position="133"/>
    </location>
</feature>
<feature type="region of interest" description="Disordered" evidence="8">
    <location>
        <begin position="234"/>
        <end position="274"/>
    </location>
</feature>
<feature type="compositionally biased region" description="Basic and acidic residues" evidence="8">
    <location>
        <begin position="387"/>
        <end position="405"/>
    </location>
</feature>
<feature type="region of interest" description="Disordered" evidence="8">
    <location>
        <begin position="286"/>
        <end position="438"/>
    </location>
</feature>
<feature type="region of interest" description="Disordered" evidence="8">
    <location>
        <begin position="100"/>
        <end position="185"/>
    </location>
</feature>
<feature type="compositionally biased region" description="Low complexity" evidence="8">
    <location>
        <begin position="245"/>
        <end position="255"/>
    </location>
</feature>
<name>A0A232LVV4_9EURO</name>
<evidence type="ECO:0000256" key="2">
    <source>
        <dbReference type="ARBA" id="ARBA00010896"/>
    </source>
</evidence>
<dbReference type="PROSITE" id="PS00027">
    <property type="entry name" value="HOMEOBOX_1"/>
    <property type="match status" value="1"/>
</dbReference>
<feature type="compositionally biased region" description="Polar residues" evidence="8">
    <location>
        <begin position="614"/>
        <end position="625"/>
    </location>
</feature>
<dbReference type="SMART" id="SM00389">
    <property type="entry name" value="HOX"/>
    <property type="match status" value="1"/>
</dbReference>
<dbReference type="Gene3D" id="1.10.10.60">
    <property type="entry name" value="Homeodomain-like"/>
    <property type="match status" value="1"/>
</dbReference>
<feature type="compositionally biased region" description="Polar residues" evidence="8">
    <location>
        <begin position="256"/>
        <end position="265"/>
    </location>
</feature>
<dbReference type="GO" id="GO:0000981">
    <property type="term" value="F:DNA-binding transcription factor activity, RNA polymerase II-specific"/>
    <property type="evidence" value="ECO:0007669"/>
    <property type="project" value="InterPro"/>
</dbReference>
<dbReference type="SUPFAM" id="SSF46689">
    <property type="entry name" value="Homeodomain-like"/>
    <property type="match status" value="1"/>
</dbReference>
<protein>
    <recommendedName>
        <fullName evidence="9">Homeobox domain-containing protein</fullName>
    </recommendedName>
</protein>
<feature type="region of interest" description="Disordered" evidence="8">
    <location>
        <begin position="632"/>
        <end position="663"/>
    </location>
</feature>
<dbReference type="InterPro" id="IPR017970">
    <property type="entry name" value="Homeobox_CS"/>
</dbReference>
<proteinExistence type="inferred from homology"/>
<dbReference type="InterPro" id="IPR009057">
    <property type="entry name" value="Homeodomain-like_sf"/>
</dbReference>
<dbReference type="PANTHER" id="PTHR24341">
    <property type="entry name" value="HOMEOBOX PROTEIN ENGRAILED"/>
    <property type="match status" value="1"/>
</dbReference>
<feature type="region of interest" description="Disordered" evidence="8">
    <location>
        <begin position="606"/>
        <end position="625"/>
    </location>
</feature>
<dbReference type="Proteomes" id="UP000243515">
    <property type="component" value="Unassembled WGS sequence"/>
</dbReference>
<dbReference type="InterPro" id="IPR050720">
    <property type="entry name" value="Engrailed_Homeobox_TFs"/>
</dbReference>
<dbReference type="EMBL" id="NPHW01004291">
    <property type="protein sequence ID" value="OXV08158.1"/>
    <property type="molecule type" value="Genomic_DNA"/>
</dbReference>
<dbReference type="GO" id="GO:0016586">
    <property type="term" value="C:RSC-type complex"/>
    <property type="evidence" value="ECO:0007669"/>
    <property type="project" value="TreeGrafter"/>
</dbReference>
<dbReference type="InterPro" id="IPR001356">
    <property type="entry name" value="HD"/>
</dbReference>
<evidence type="ECO:0000313" key="11">
    <source>
        <dbReference type="Proteomes" id="UP000243515"/>
    </source>
</evidence>
<comment type="caution">
    <text evidence="10">The sequence shown here is derived from an EMBL/GenBank/DDBJ whole genome shotgun (WGS) entry which is preliminary data.</text>
</comment>
<feature type="compositionally biased region" description="Polar residues" evidence="8">
    <location>
        <begin position="301"/>
        <end position="316"/>
    </location>
</feature>
<dbReference type="AlphaFoldDB" id="A0A232LVV4"/>
<feature type="compositionally biased region" description="Polar residues" evidence="8">
    <location>
        <begin position="427"/>
        <end position="438"/>
    </location>
</feature>
<dbReference type="FunFam" id="1.10.10.60:FF:000171">
    <property type="entry name" value="Homeobox transcription factor"/>
    <property type="match status" value="1"/>
</dbReference>
<organism evidence="10 11">
    <name type="scientific">Elaphomyces granulatus</name>
    <dbReference type="NCBI Taxonomy" id="519963"/>
    <lineage>
        <taxon>Eukaryota</taxon>
        <taxon>Fungi</taxon>
        <taxon>Dikarya</taxon>
        <taxon>Ascomycota</taxon>
        <taxon>Pezizomycotina</taxon>
        <taxon>Eurotiomycetes</taxon>
        <taxon>Eurotiomycetidae</taxon>
        <taxon>Eurotiales</taxon>
        <taxon>Elaphomycetaceae</taxon>
        <taxon>Elaphomyces</taxon>
    </lineage>
</organism>
<evidence type="ECO:0000259" key="9">
    <source>
        <dbReference type="PROSITE" id="PS50071"/>
    </source>
</evidence>
<reference evidence="10 11" key="1">
    <citation type="journal article" date="2015" name="Environ. Microbiol.">
        <title>Metagenome sequence of Elaphomyces granulatus from sporocarp tissue reveals Ascomycota ectomycorrhizal fingerprints of genome expansion and a Proteobacteria-rich microbiome.</title>
        <authorList>
            <person name="Quandt C.A."/>
            <person name="Kohler A."/>
            <person name="Hesse C.N."/>
            <person name="Sharpton T.J."/>
            <person name="Martin F."/>
            <person name="Spatafora J.W."/>
        </authorList>
    </citation>
    <scope>NUCLEOTIDE SEQUENCE [LARGE SCALE GENOMIC DNA]</scope>
    <source>
        <strain evidence="10 11">OSC145934</strain>
    </source>
</reference>
<comment type="similarity">
    <text evidence="2">Belongs to the engrailed homeobox family.</text>
</comment>
<evidence type="ECO:0000256" key="1">
    <source>
        <dbReference type="ARBA" id="ARBA00004123"/>
    </source>
</evidence>
<evidence type="ECO:0000256" key="7">
    <source>
        <dbReference type="RuleBase" id="RU000682"/>
    </source>
</evidence>
<accession>A0A232LVV4</accession>
<evidence type="ECO:0000313" key="10">
    <source>
        <dbReference type="EMBL" id="OXV08158.1"/>
    </source>
</evidence>
<evidence type="ECO:0000256" key="4">
    <source>
        <dbReference type="ARBA" id="ARBA00023155"/>
    </source>
</evidence>
<dbReference type="Pfam" id="PF00046">
    <property type="entry name" value="Homeodomain"/>
    <property type="match status" value="1"/>
</dbReference>
<comment type="subcellular location">
    <subcellularLocation>
        <location evidence="1 6 7">Nucleus</location>
    </subcellularLocation>
</comment>
<dbReference type="CDD" id="cd00086">
    <property type="entry name" value="homeodomain"/>
    <property type="match status" value="1"/>
</dbReference>
<evidence type="ECO:0000256" key="8">
    <source>
        <dbReference type="SAM" id="MobiDB-lite"/>
    </source>
</evidence>
<feature type="compositionally biased region" description="Polar residues" evidence="8">
    <location>
        <begin position="698"/>
        <end position="720"/>
    </location>
</feature>
<feature type="region of interest" description="Disordered" evidence="8">
    <location>
        <begin position="691"/>
        <end position="720"/>
    </location>
</feature>
<gene>
    <name evidence="10" type="ORF">Egran_04079</name>
</gene>
<feature type="compositionally biased region" description="Basic and acidic residues" evidence="8">
    <location>
        <begin position="322"/>
        <end position="332"/>
    </location>
</feature>
<feature type="DNA-binding region" description="Homeobox" evidence="6">
    <location>
        <begin position="49"/>
        <end position="108"/>
    </location>
</feature>
<sequence>MAMEQSIASMQYPSVATPMDAYLYLHSQFDPTEYYRQLPMLDDYDELPENTSRPRLTKDQVDTLEAQFQAHPKPNSNIKRQLAVQTNLSLPRVANWFQNRRAKAKQQRRQQEFERMQREAREKNGPTDEKQSDMDVSDDATNTPESQKVESLTPTATSTSNDHLSTPTSSPRPRHQKTNSEAAREATFASLQRALNAAVAAREQFVHEADESIEIEQADMLLPLRPSTVLQAANGPQRTLNPAFSDWGSSSRDSSNAWTPSQSPEDTFEFGSLNAVPFASTDDSVVASPLEIPDEQENTVDSDALSSVHFSQQPSGWNEPLSEMHGRPDRPTGSEAPYAPLRFPFPFPTASTASRRASSSEELADSLRNVGIEPVQPSPRHLPQLPHRMDGPGWRRPEKELDLAARRKRPRPAAIGTSGAVTRSLVGPSSMSPTTRIPSFSSAHALRHAKSSHALGSRYAGVRKLSAAPRSPLGFSTFADAAAAHSVNLEAKRMLLTSTSAGNLAPPTPLTPEDLQHLLPPVGPDDRYQLSAHQSEDSPFLSVTQPMQVKVESPPDTPLVTNLLSHLRYHDVNPPQSAPAHYTTFPTKFSEYSPCSSGPLTGVSWADMQPVPSPENSSYQNIHISPPSDVSTVVYEQSTDEHSPTANNNWSLSDSPPSFESVPTPLDSTAPAAINGDQKHTEFLIHEFPEQQEAHRSVAQQLPPQGPKNYTFTNQTPNDF</sequence>
<dbReference type="PANTHER" id="PTHR24341:SF6">
    <property type="entry name" value="HOMEOBOX PROTEIN INVECTED"/>
    <property type="match status" value="1"/>
</dbReference>
<dbReference type="GO" id="GO:0003677">
    <property type="term" value="F:DNA binding"/>
    <property type="evidence" value="ECO:0007669"/>
    <property type="project" value="UniProtKB-UniRule"/>
</dbReference>
<dbReference type="OrthoDB" id="6159439at2759"/>